<dbReference type="WBParaSite" id="GPUH_0000246901-mRNA-1">
    <property type="protein sequence ID" value="GPUH_0000246901-mRNA-1"/>
    <property type="gene ID" value="GPUH_0000246901"/>
</dbReference>
<dbReference type="SUPFAM" id="SSF82866">
    <property type="entry name" value="Multidrug efflux transporter AcrB transmembrane domain"/>
    <property type="match status" value="1"/>
</dbReference>
<dbReference type="GO" id="GO:0006897">
    <property type="term" value="P:endocytosis"/>
    <property type="evidence" value="ECO:0007669"/>
    <property type="project" value="TreeGrafter"/>
</dbReference>
<keyword evidence="1" id="KW-0472">Membrane</keyword>
<dbReference type="GO" id="GO:0005886">
    <property type="term" value="C:plasma membrane"/>
    <property type="evidence" value="ECO:0007669"/>
    <property type="project" value="TreeGrafter"/>
</dbReference>
<dbReference type="AlphaFoldDB" id="A0A183D173"/>
<dbReference type="Gene3D" id="1.20.1640.10">
    <property type="entry name" value="Multidrug efflux transporter AcrB transmembrane domain"/>
    <property type="match status" value="1"/>
</dbReference>
<dbReference type="InterPro" id="IPR051697">
    <property type="entry name" value="Patched_domain-protein"/>
</dbReference>
<evidence type="ECO:0000313" key="2">
    <source>
        <dbReference type="WBParaSite" id="GPUH_0000246901-mRNA-1"/>
    </source>
</evidence>
<feature type="transmembrane region" description="Helical" evidence="1">
    <location>
        <begin position="202"/>
        <end position="221"/>
    </location>
</feature>
<proteinExistence type="predicted"/>
<keyword evidence="1" id="KW-1133">Transmembrane helix</keyword>
<keyword evidence="1" id="KW-0812">Transmembrane</keyword>
<feature type="transmembrane region" description="Helical" evidence="1">
    <location>
        <begin position="13"/>
        <end position="34"/>
    </location>
</feature>
<dbReference type="GO" id="GO:0018996">
    <property type="term" value="P:molting cycle, collagen and cuticulin-based cuticle"/>
    <property type="evidence" value="ECO:0007669"/>
    <property type="project" value="TreeGrafter"/>
</dbReference>
<organism evidence="2">
    <name type="scientific">Gongylonema pulchrum</name>
    <dbReference type="NCBI Taxonomy" id="637853"/>
    <lineage>
        <taxon>Eukaryota</taxon>
        <taxon>Metazoa</taxon>
        <taxon>Ecdysozoa</taxon>
        <taxon>Nematoda</taxon>
        <taxon>Chromadorea</taxon>
        <taxon>Rhabditida</taxon>
        <taxon>Spirurina</taxon>
        <taxon>Spiruromorpha</taxon>
        <taxon>Spiruroidea</taxon>
        <taxon>Gongylonematidae</taxon>
        <taxon>Gongylonema</taxon>
    </lineage>
</organism>
<evidence type="ECO:0000256" key="1">
    <source>
        <dbReference type="SAM" id="Phobius"/>
    </source>
</evidence>
<dbReference type="PANTHER" id="PTHR10796">
    <property type="entry name" value="PATCHED-RELATED"/>
    <property type="match status" value="1"/>
</dbReference>
<dbReference type="GO" id="GO:0030659">
    <property type="term" value="C:cytoplasmic vesicle membrane"/>
    <property type="evidence" value="ECO:0007669"/>
    <property type="project" value="TreeGrafter"/>
</dbReference>
<feature type="transmembrane region" description="Helical" evidence="1">
    <location>
        <begin position="253"/>
        <end position="275"/>
    </location>
</feature>
<feature type="transmembrane region" description="Helical" evidence="1">
    <location>
        <begin position="227"/>
        <end position="246"/>
    </location>
</feature>
<sequence>LSFVYATIFTNKWFISLICGSYVIYVFGSVIILIRKIDTGLQLSSLVPDDTSTFKYLKMYEEYFSEYSSPLEVVLVGELDYFDRHFQLRIMRAAALLEDTSYTLKASFWLPAFLDFVRHQTNKELSAANSGTVMKKLARFLRHPGYSVDDGLMIKSSRLHIPLRNITRYNSTAEKRYSIQMLIYHVSFDLAEQDDLVPRVTVFNAVLAGFASTGATLLLIPSIQNCFLMLWATFSINCGVVALLVLCGTRLDIVSTIVIFLSIGYSVDFSSHILAHFQHFKRVSKDPLGKLIF</sequence>
<protein>
    <submittedName>
        <fullName evidence="2">SSD domain-containing protein</fullName>
    </submittedName>
</protein>
<dbReference type="PANTHER" id="PTHR10796:SF181">
    <property type="entry name" value="SSD DOMAIN-CONTAINING PROTEIN"/>
    <property type="match status" value="1"/>
</dbReference>
<name>A0A183D173_9BILA</name>
<reference evidence="2" key="1">
    <citation type="submission" date="2016-06" db="UniProtKB">
        <authorList>
            <consortium name="WormBaseParasite"/>
        </authorList>
    </citation>
    <scope>IDENTIFICATION</scope>
</reference>
<accession>A0A183D173</accession>